<gene>
    <name evidence="1" type="primary">cpsM</name>
    <name evidence="1" type="ORF">1127863.seq-orf13</name>
</gene>
<organism evidence="1">
    <name type="scientific">Streptococcus suis</name>
    <dbReference type="NCBI Taxonomy" id="1307"/>
    <lineage>
        <taxon>Bacteria</taxon>
        <taxon>Bacillati</taxon>
        <taxon>Bacillota</taxon>
        <taxon>Bacilli</taxon>
        <taxon>Lactobacillales</taxon>
        <taxon>Streptococcaceae</taxon>
        <taxon>Streptococcus</taxon>
    </lineage>
</organism>
<dbReference type="EMBL" id="KX870056">
    <property type="protein sequence ID" value="APZ79076.1"/>
    <property type="molecule type" value="Genomic_DNA"/>
</dbReference>
<sequence length="424" mass="48953">MKKREKKKILVVMDSYPPTSSPNDICMDNVIQELKINYTVFCLVKKKMGDKKYKEVDGVNVISYSKGPIDSFISWGLEHQNKLLSKTASTAKFLLTRVNQLFTIPIYPIFWPFYQIRLAYKLLKECRKNNIHAVIAVCFPPESLFAGRFVKNKIRDLVYIPYFIDAYSCGTYPKYISYKFAFSRKLGYEKWLTDNADEVIMMESSQSFHQKFSLQQIERYTFLNPPFLKEHDVEVVDFHPLLEEGKINIVYTGYLYLPDRDPSYIIDLISSWNRKDVVLIFVGGGNCSDIIESKKTTFNGTLKHSNFLPHDEILTLLAGANVLLNLGVSNSNAISGKIFEYMSFGKPILTTYFKDDDASLMYLDKYPLSFTINQTQLSLEEASVESLVFVEKHLGEQAKFGKIEKIFYNSTPEAVVRRIREHLL</sequence>
<dbReference type="GO" id="GO:0016740">
    <property type="term" value="F:transferase activity"/>
    <property type="evidence" value="ECO:0007669"/>
    <property type="project" value="UniProtKB-KW"/>
</dbReference>
<name>A0A1P8VR31_STRSU</name>
<protein>
    <submittedName>
        <fullName evidence="1">Glycosyltransferase</fullName>
    </submittedName>
</protein>
<dbReference type="SUPFAM" id="SSF53756">
    <property type="entry name" value="UDP-Glycosyltransferase/glycogen phosphorylase"/>
    <property type="match status" value="1"/>
</dbReference>
<dbReference type="AlphaFoldDB" id="A0A1P8VR31"/>
<accession>A0A1P8VR31</accession>
<keyword evidence="1" id="KW-0808">Transferase</keyword>
<dbReference type="Gene3D" id="3.40.50.2000">
    <property type="entry name" value="Glycogen Phosphorylase B"/>
    <property type="match status" value="1"/>
</dbReference>
<proteinExistence type="predicted"/>
<reference evidence="1" key="1">
    <citation type="submission" date="2017-01" db="EMBL/GenBank/DDBJ databases">
        <title>Genetic analysis of capsular polysaccharide synthesis gene clusters from non-serotypeable of Streptococcus suis.</title>
        <authorList>
            <person name="Qiu X."/>
            <person name="Zheng H."/>
        </authorList>
    </citation>
    <scope>NUCLEOTIDE SEQUENCE</scope>
    <source>
        <strain evidence="1">1127863</strain>
    </source>
</reference>
<evidence type="ECO:0000313" key="1">
    <source>
        <dbReference type="EMBL" id="APZ79076.1"/>
    </source>
</evidence>